<dbReference type="EMBL" id="CP136336">
    <property type="protein sequence ID" value="WOB09404.1"/>
    <property type="molecule type" value="Genomic_DNA"/>
</dbReference>
<proteinExistence type="inferred from homology"/>
<evidence type="ECO:0000256" key="1">
    <source>
        <dbReference type="ARBA" id="ARBA00005953"/>
    </source>
</evidence>
<comment type="similarity">
    <text evidence="1">Belongs to the 4-hydroxybenzoyl-CoA thioesterase family.</text>
</comment>
<dbReference type="PANTHER" id="PTHR31793">
    <property type="entry name" value="4-HYDROXYBENZOYL-COA THIOESTERASE FAMILY MEMBER"/>
    <property type="match status" value="1"/>
</dbReference>
<dbReference type="PANTHER" id="PTHR31793:SF27">
    <property type="entry name" value="NOVEL THIOESTERASE SUPERFAMILY DOMAIN AND SAPOSIN A-TYPE DOMAIN CONTAINING PROTEIN (0610012H03RIK)"/>
    <property type="match status" value="1"/>
</dbReference>
<dbReference type="SUPFAM" id="SSF54637">
    <property type="entry name" value="Thioesterase/thiol ester dehydrase-isomerase"/>
    <property type="match status" value="1"/>
</dbReference>
<dbReference type="GO" id="GO:0016787">
    <property type="term" value="F:hydrolase activity"/>
    <property type="evidence" value="ECO:0007669"/>
    <property type="project" value="UniProtKB-KW"/>
</dbReference>
<dbReference type="InterPro" id="IPR029069">
    <property type="entry name" value="HotDog_dom_sf"/>
</dbReference>
<dbReference type="EC" id="3.1.2.-" evidence="3"/>
<gene>
    <name evidence="3" type="ORF">RXV79_04915</name>
</gene>
<keyword evidence="2 3" id="KW-0378">Hydrolase</keyword>
<dbReference type="CDD" id="cd00586">
    <property type="entry name" value="4HBT"/>
    <property type="match status" value="1"/>
</dbReference>
<dbReference type="RefSeq" id="WP_316702358.1">
    <property type="nucleotide sequence ID" value="NZ_CP136336.1"/>
</dbReference>
<evidence type="ECO:0000313" key="3">
    <source>
        <dbReference type="EMBL" id="WOB09404.1"/>
    </source>
</evidence>
<name>A0ABZ0D3U1_9BURK</name>
<protein>
    <submittedName>
        <fullName evidence="3">Thioesterase family protein</fullName>
        <ecNumber evidence="3">3.1.2.-</ecNumber>
    </submittedName>
</protein>
<evidence type="ECO:0000313" key="4">
    <source>
        <dbReference type="Proteomes" id="UP001303946"/>
    </source>
</evidence>
<dbReference type="InterPro" id="IPR050563">
    <property type="entry name" value="4-hydroxybenzoyl-CoA_TE"/>
</dbReference>
<dbReference type="Proteomes" id="UP001303946">
    <property type="component" value="Chromosome"/>
</dbReference>
<evidence type="ECO:0000256" key="2">
    <source>
        <dbReference type="ARBA" id="ARBA00022801"/>
    </source>
</evidence>
<accession>A0ABZ0D3U1</accession>
<organism evidence="3 4">
    <name type="scientific">Piscinibacter gummiphilus</name>
    <dbReference type="NCBI Taxonomy" id="946333"/>
    <lineage>
        <taxon>Bacteria</taxon>
        <taxon>Pseudomonadati</taxon>
        <taxon>Pseudomonadota</taxon>
        <taxon>Betaproteobacteria</taxon>
        <taxon>Burkholderiales</taxon>
        <taxon>Sphaerotilaceae</taxon>
        <taxon>Piscinibacter</taxon>
    </lineage>
</organism>
<dbReference type="Pfam" id="PF13279">
    <property type="entry name" value="4HBT_2"/>
    <property type="match status" value="1"/>
</dbReference>
<keyword evidence="4" id="KW-1185">Reference proteome</keyword>
<sequence length="144" mass="16692">MTLLPATHYRITEMTHHVRPSDLDMFGHVNHAKPIDYFELGRFDWLTQNRFPLDERWTPVVARIEVNYRRELFLTQIRVQTVLAELKQYTAEFQQSVFVPDSDTPAVTGSVRVSFISKATGRPMRLRDVEALACFQAPRETAIA</sequence>
<dbReference type="Gene3D" id="3.10.129.10">
    <property type="entry name" value="Hotdog Thioesterase"/>
    <property type="match status" value="1"/>
</dbReference>
<reference evidence="3 4" key="1">
    <citation type="submission" date="2023-10" db="EMBL/GenBank/DDBJ databases">
        <title>Bacteria for the degradation of biodegradable plastic PBAT(Polybutylene adipate terephthalate).</title>
        <authorList>
            <person name="Weon H.-Y."/>
            <person name="Yeon J."/>
        </authorList>
    </citation>
    <scope>NUCLEOTIDE SEQUENCE [LARGE SCALE GENOMIC DNA]</scope>
    <source>
        <strain evidence="3 4">SBD 7-3</strain>
    </source>
</reference>